<dbReference type="InterPro" id="IPR051461">
    <property type="entry name" value="UPF0750_membrane"/>
</dbReference>
<keyword evidence="4 6" id="KW-1133">Transmembrane helix</keyword>
<feature type="transmembrane region" description="Helical" evidence="6">
    <location>
        <begin position="85"/>
        <end position="103"/>
    </location>
</feature>
<dbReference type="CDD" id="cd16380">
    <property type="entry name" value="YitT_C"/>
    <property type="match status" value="1"/>
</dbReference>
<reference evidence="8" key="1">
    <citation type="journal article" date="2021" name="PeerJ">
        <title>Extensive microbial diversity within the chicken gut microbiome revealed by metagenomics and culture.</title>
        <authorList>
            <person name="Gilroy R."/>
            <person name="Ravi A."/>
            <person name="Getino M."/>
            <person name="Pursley I."/>
            <person name="Horton D.L."/>
            <person name="Alikhan N.F."/>
            <person name="Baker D."/>
            <person name="Gharbi K."/>
            <person name="Hall N."/>
            <person name="Watson M."/>
            <person name="Adriaenssens E.M."/>
            <person name="Foster-Nyarko E."/>
            <person name="Jarju S."/>
            <person name="Secka A."/>
            <person name="Antonio M."/>
            <person name="Oren A."/>
            <person name="Chaudhuri R.R."/>
            <person name="La Ragione R."/>
            <person name="Hildebrand F."/>
            <person name="Pallen M.J."/>
        </authorList>
    </citation>
    <scope>NUCLEOTIDE SEQUENCE</scope>
    <source>
        <strain evidence="8">Gambia16-930</strain>
    </source>
</reference>
<feature type="transmembrane region" description="Helical" evidence="6">
    <location>
        <begin position="12"/>
        <end position="34"/>
    </location>
</feature>
<evidence type="ECO:0000313" key="8">
    <source>
        <dbReference type="EMBL" id="HIW87068.1"/>
    </source>
</evidence>
<sequence length="299" mass="32719">MNTLNKLKATPVWKIVMQYFFIVCGIVLYCFAWSVFLVPKHIIGGGVVGLSSVIYYLTEIPMGISNFVINAILLAIGYKILGGKFGINTIVGMTTASLALIFFQQILEVQNMEQFKFENMELITRAILGGALSGLGIGLCFVNGGNSGGSDIIALIVTKYRNVSPGSVILVVDALVITSTLLIGNEIEEMVYCYVVLGVFTYSIDLVVEGQKQTYQITIMSQLNEKIADAIGNEVKRGVTLLNGWGWYSKKDQKVLLVIAQKNDKVAIMRLVKAIDPNAFISVAKTQGVYGKNFDTIKM</sequence>
<dbReference type="PIRSF" id="PIRSF006483">
    <property type="entry name" value="Membrane_protein_YitT"/>
    <property type="match status" value="1"/>
</dbReference>
<keyword evidence="2" id="KW-1003">Cell membrane</keyword>
<accession>A0A9D1RH85</accession>
<evidence type="ECO:0000256" key="6">
    <source>
        <dbReference type="SAM" id="Phobius"/>
    </source>
</evidence>
<protein>
    <submittedName>
        <fullName evidence="8">YitT family protein</fullName>
    </submittedName>
</protein>
<dbReference type="GO" id="GO:0005886">
    <property type="term" value="C:plasma membrane"/>
    <property type="evidence" value="ECO:0007669"/>
    <property type="project" value="UniProtKB-SubCell"/>
</dbReference>
<proteinExistence type="predicted"/>
<feature type="transmembrane region" description="Helical" evidence="6">
    <location>
        <begin position="123"/>
        <end position="142"/>
    </location>
</feature>
<evidence type="ECO:0000313" key="9">
    <source>
        <dbReference type="Proteomes" id="UP000824267"/>
    </source>
</evidence>
<keyword evidence="3 6" id="KW-0812">Transmembrane</keyword>
<dbReference type="Proteomes" id="UP000824267">
    <property type="component" value="Unassembled WGS sequence"/>
</dbReference>
<evidence type="ECO:0000256" key="4">
    <source>
        <dbReference type="ARBA" id="ARBA00022989"/>
    </source>
</evidence>
<evidence type="ECO:0000256" key="1">
    <source>
        <dbReference type="ARBA" id="ARBA00004651"/>
    </source>
</evidence>
<evidence type="ECO:0000256" key="2">
    <source>
        <dbReference type="ARBA" id="ARBA00022475"/>
    </source>
</evidence>
<dbReference type="InterPro" id="IPR019264">
    <property type="entry name" value="DUF2179"/>
</dbReference>
<dbReference type="Pfam" id="PF02588">
    <property type="entry name" value="YitT_membrane"/>
    <property type="match status" value="1"/>
</dbReference>
<dbReference type="Gene3D" id="3.30.70.120">
    <property type="match status" value="1"/>
</dbReference>
<comment type="subcellular location">
    <subcellularLocation>
        <location evidence="1">Cell membrane</location>
        <topology evidence="1">Multi-pass membrane protein</topology>
    </subcellularLocation>
</comment>
<dbReference type="PANTHER" id="PTHR33545">
    <property type="entry name" value="UPF0750 MEMBRANE PROTEIN YITT-RELATED"/>
    <property type="match status" value="1"/>
</dbReference>
<evidence type="ECO:0000259" key="7">
    <source>
        <dbReference type="Pfam" id="PF10035"/>
    </source>
</evidence>
<dbReference type="PANTHER" id="PTHR33545:SF5">
    <property type="entry name" value="UPF0750 MEMBRANE PROTEIN YITT"/>
    <property type="match status" value="1"/>
</dbReference>
<dbReference type="AlphaFoldDB" id="A0A9D1RH85"/>
<feature type="transmembrane region" description="Helical" evidence="6">
    <location>
        <begin position="189"/>
        <end position="208"/>
    </location>
</feature>
<evidence type="ECO:0000256" key="3">
    <source>
        <dbReference type="ARBA" id="ARBA00022692"/>
    </source>
</evidence>
<comment type="caution">
    <text evidence="8">The sequence shown here is derived from an EMBL/GenBank/DDBJ whole genome shotgun (WGS) entry which is preliminary data.</text>
</comment>
<gene>
    <name evidence="8" type="ORF">IAC47_02190</name>
</gene>
<feature type="transmembrane region" description="Helical" evidence="6">
    <location>
        <begin position="54"/>
        <end position="78"/>
    </location>
</feature>
<dbReference type="Pfam" id="PF10035">
    <property type="entry name" value="DUF2179"/>
    <property type="match status" value="1"/>
</dbReference>
<dbReference type="InterPro" id="IPR015867">
    <property type="entry name" value="N-reg_PII/ATP_PRibTrfase_C"/>
</dbReference>
<keyword evidence="5 6" id="KW-0472">Membrane</keyword>
<feature type="domain" description="DUF2179" evidence="7">
    <location>
        <begin position="237"/>
        <end position="291"/>
    </location>
</feature>
<reference evidence="8" key="2">
    <citation type="submission" date="2021-04" db="EMBL/GenBank/DDBJ databases">
        <authorList>
            <person name="Gilroy R."/>
        </authorList>
    </citation>
    <scope>NUCLEOTIDE SEQUENCE</scope>
    <source>
        <strain evidence="8">Gambia16-930</strain>
    </source>
</reference>
<dbReference type="InterPro" id="IPR003740">
    <property type="entry name" value="YitT"/>
</dbReference>
<dbReference type="EMBL" id="DXGG01000071">
    <property type="protein sequence ID" value="HIW87068.1"/>
    <property type="molecule type" value="Genomic_DNA"/>
</dbReference>
<evidence type="ECO:0000256" key="5">
    <source>
        <dbReference type="ARBA" id="ARBA00023136"/>
    </source>
</evidence>
<organism evidence="8 9">
    <name type="scientific">Candidatus Onthomorpha intestinigallinarum</name>
    <dbReference type="NCBI Taxonomy" id="2840880"/>
    <lineage>
        <taxon>Bacteria</taxon>
        <taxon>Pseudomonadati</taxon>
        <taxon>Bacteroidota</taxon>
        <taxon>Bacteroidia</taxon>
        <taxon>Bacteroidales</taxon>
        <taxon>Candidatus Onthomorpha</taxon>
    </lineage>
</organism>
<feature type="transmembrane region" description="Helical" evidence="6">
    <location>
        <begin position="163"/>
        <end position="183"/>
    </location>
</feature>
<name>A0A9D1RH85_9BACT</name>